<comment type="caution">
    <text evidence="1">The sequence shown here is derived from an EMBL/GenBank/DDBJ whole genome shotgun (WGS) entry which is preliminary data.</text>
</comment>
<dbReference type="RefSeq" id="WP_271194805.1">
    <property type="nucleotide sequence ID" value="NZ_BSFN01000003.1"/>
</dbReference>
<dbReference type="InterPro" id="IPR015003">
    <property type="entry name" value="DUF1853"/>
</dbReference>
<dbReference type="Proteomes" id="UP001143328">
    <property type="component" value="Unassembled WGS sequence"/>
</dbReference>
<name>A0A9W6NFF9_9PSED</name>
<evidence type="ECO:0000313" key="2">
    <source>
        <dbReference type="Proteomes" id="UP001143328"/>
    </source>
</evidence>
<dbReference type="EMBL" id="BSFN01000003">
    <property type="protein sequence ID" value="GLK88601.1"/>
    <property type="molecule type" value="Genomic_DNA"/>
</dbReference>
<reference evidence="1" key="1">
    <citation type="journal article" date="2014" name="Int. J. Syst. Evol. Microbiol.">
        <title>Complete genome sequence of Corynebacterium casei LMG S-19264T (=DSM 44701T), isolated from a smear-ripened cheese.</title>
        <authorList>
            <consortium name="US DOE Joint Genome Institute (JGI-PGF)"/>
            <person name="Walter F."/>
            <person name="Albersmeier A."/>
            <person name="Kalinowski J."/>
            <person name="Ruckert C."/>
        </authorList>
    </citation>
    <scope>NUCLEOTIDE SEQUENCE</scope>
    <source>
        <strain evidence="1">VKM B-2935</strain>
    </source>
</reference>
<protein>
    <recommendedName>
        <fullName evidence="3">Cobalt chelatase</fullName>
    </recommendedName>
</protein>
<gene>
    <name evidence="1" type="ORF">GCM10017655_16630</name>
</gene>
<dbReference type="AlphaFoldDB" id="A0A9W6NFF9"/>
<evidence type="ECO:0000313" key="1">
    <source>
        <dbReference type="EMBL" id="GLK88601.1"/>
    </source>
</evidence>
<proteinExistence type="predicted"/>
<dbReference type="Pfam" id="PF08907">
    <property type="entry name" value="DUF1853"/>
    <property type="match status" value="1"/>
</dbReference>
<accession>A0A9W6NFF9</accession>
<organism evidence="1 2">
    <name type="scientific">Pseudomonas turukhanskensis</name>
    <dbReference type="NCBI Taxonomy" id="1806536"/>
    <lineage>
        <taxon>Bacteria</taxon>
        <taxon>Pseudomonadati</taxon>
        <taxon>Pseudomonadota</taxon>
        <taxon>Gammaproteobacteria</taxon>
        <taxon>Pseudomonadales</taxon>
        <taxon>Pseudomonadaceae</taxon>
        <taxon>Pseudomonas</taxon>
    </lineage>
</organism>
<reference evidence="1" key="2">
    <citation type="submission" date="2023-01" db="EMBL/GenBank/DDBJ databases">
        <authorList>
            <person name="Sun Q."/>
            <person name="Evtushenko L."/>
        </authorList>
    </citation>
    <scope>NUCLEOTIDE SEQUENCE</scope>
    <source>
        <strain evidence="1">VKM B-2935</strain>
    </source>
</reference>
<sequence>MTLFPTLTALPQHLHQSAVRDLAWVLLSPPLLDPAQCPQRHPLTASAWVAAPQQMADWLLQLDRNPAPLNSWLAQHSIRRLGLYYERLWQFTLKAAPGVELLAANLAIRQGGHTLGELDLLLRDECGVHHQELAIKLYLGPQHGDGTDAGQWLGPGSQDRLARKLDHLLNHQLPLSARPEAQAALMELGIEQVQPQLWLAGYLFYPWPGLSQPPAGALGEHLRGRWMHRKDWPAFHKGGERWQPIPRQTWLAPARQQQETLWSAAQFEQWLSELEPDAQAQLLVRFEQDREGAWQEAERVFLVADAWPQWNAGR</sequence>
<evidence type="ECO:0008006" key="3">
    <source>
        <dbReference type="Google" id="ProtNLM"/>
    </source>
</evidence>
<keyword evidence="2" id="KW-1185">Reference proteome</keyword>